<feature type="region of interest" description="Disordered" evidence="1">
    <location>
        <begin position="1441"/>
        <end position="1465"/>
    </location>
</feature>
<feature type="compositionally biased region" description="Pro residues" evidence="1">
    <location>
        <begin position="720"/>
        <end position="730"/>
    </location>
</feature>
<feature type="compositionally biased region" description="Low complexity" evidence="1">
    <location>
        <begin position="581"/>
        <end position="591"/>
    </location>
</feature>
<reference evidence="2" key="1">
    <citation type="submission" date="2021-02" db="EMBL/GenBank/DDBJ databases">
        <authorList>
            <person name="Dougan E. K."/>
            <person name="Rhodes N."/>
            <person name="Thang M."/>
            <person name="Chan C."/>
        </authorList>
    </citation>
    <scope>NUCLEOTIDE SEQUENCE</scope>
</reference>
<dbReference type="Proteomes" id="UP000601435">
    <property type="component" value="Unassembled WGS sequence"/>
</dbReference>
<evidence type="ECO:0008006" key="4">
    <source>
        <dbReference type="Google" id="ProtNLM"/>
    </source>
</evidence>
<feature type="region of interest" description="Disordered" evidence="1">
    <location>
        <begin position="1085"/>
        <end position="1105"/>
    </location>
</feature>
<organism evidence="2 3">
    <name type="scientific">Symbiodinium necroappetens</name>
    <dbReference type="NCBI Taxonomy" id="1628268"/>
    <lineage>
        <taxon>Eukaryota</taxon>
        <taxon>Sar</taxon>
        <taxon>Alveolata</taxon>
        <taxon>Dinophyceae</taxon>
        <taxon>Suessiales</taxon>
        <taxon>Symbiodiniaceae</taxon>
        <taxon>Symbiodinium</taxon>
    </lineage>
</organism>
<proteinExistence type="predicted"/>
<feature type="region of interest" description="Disordered" evidence="1">
    <location>
        <begin position="575"/>
        <end position="743"/>
    </location>
</feature>
<name>A0A812ZAK6_9DINO</name>
<comment type="caution">
    <text evidence="2">The sequence shown here is derived from an EMBL/GenBank/DDBJ whole genome shotgun (WGS) entry which is preliminary data.</text>
</comment>
<dbReference type="EMBL" id="CAJNJA010046474">
    <property type="protein sequence ID" value="CAE7817477.1"/>
    <property type="molecule type" value="Genomic_DNA"/>
</dbReference>
<sequence length="1645" mass="175315">MELPCRTPGTRLEAPRTAAPAKLVGIGSAERALFGRSRASLCLAGVVGFIRCRAKGRRSLASRANAQPSKSEAPLLGRSGRFWRSLDWRRWHWSSEPQRPKLRAELPPNPCNGSGSPAARLREISEDEVREFEEFGVVLLRNTITDWVPFLKEAVEHQMEHPQVSAFVTGLRSFFSMDYVQAGLFLTNDRFFDFWKSSNLPALVAQLLRCEEVRLIVDQLNVNPHCPPFTEPEKFHTDVGVISAVARAEEVVRVWIPLERSATRKGIGTLEFKLQNGERRRFEEVEPGDVLIFTPTIPHRVLFPEDDVYEEDRCVVIASLHGSVKTGPRSSEDPMAVPEFPRLFPNVDEAELRARCERRLYSSAERYFDLWGSPFTLADVPASDKRRIHLWASVDQQDGGVAQELRSSPAERQHREGSVFRTACEALERRSALALDQEPALRWMDATERDVRQLSETLDFLEDLLAPGAEDLSEVLGGTLRECQELRDRLQEAVPDILDRDGGEATFNQIAALLERMERVTDQWQARGAGATAPSPPSMSAPQDRIGAPSLPASALTSAASGSVPAMVPAGTAAGGGGTAAGPLAPSASPAQSHASEDLWRQTSGLGGGNLGEKEKKKKRKEGKESKEPKDLGPGDQGKGSEDGFPAEASGFGAWPDSGEASAFPESFGTPWGAPLGSSPAFEASNWATAATSESPLGPANPGASGGSPFAAFGSSLPEQPAPKPGPAPTLAPSSLLSEKGEIGDPNVQGTLASLHVGFPFAAIEDKEAFERLFVRAAAQAAGVAPRRIRVHAVRPGAQEKGAAALFSALQLCIKRRLLHDCQAKLVNTGLSLAGGGHVMDWSLGVHGVPDTATQVLCYDPLTKQSSCFGDSIDVGSHKWSGGVLAKDGKIYCVPWTHPQVLVIDCLAKRVSFLDTSTGTGCTAASLSEHKWRDGILAEDGWAIYCIPWTAEAVLRIDVAKGSASCFGELPASDSKWAGAALGCDGRIYCAPYDSPSCLVITPGPEPTASLLGHFGDLRRKWRGAVATPGGEQIYMIPYNALEVLLVEPAKASAAGLAEAAPAAHPAKVCLESGWAQARALARSGVEPEDHLEPEEEAAPTESAEAEVKAPSALGFSKLGWVGGIRCKWRGGVLAKDGCIYCVPDCASEVLCIRPASQDLVLFGEVGAARWKWRGGVLGGDGKVYCAPYEAHESVLVIDPATLKTSALQAAQGLSGSLPGFLQTSQGVPLSFNLGVLDSGLRRRVAVALRTLGDMAAISAPKLPIQNRSTISPAGRPACTKSPIGPSSRKERRGDCAKARWADYTPTQWSHDSHSPWPEGYPANPTALMFLQTPPGPEREQREAQLWPATPTPSGAGAGWDHFGLGHAERQSEAHGEAGAAGAVPLALQAPARVAQMAAAAAHAAAAAGAAAQAAAAGAHHTELRNGTTGKLPDKAVKSTGASLYEDGKRLPPTPFSPKRKASVSVTAPGVPAMVHADRPETEQAETPPYPLEEAVAGCPAPLEVTGGTVLSKGSSTHGSGKCRPCAWFWKPQGCQNDQDCGYCHLCPEGELKNRKKSKVAAMRMGALVPAKSQKAKFPSGARVLKLSPLICAVPRSGAVMCHHLYTTRRAGLQKQVSFKDHVLHALSATIAPVLASRRRKRILQ</sequence>
<keyword evidence="3" id="KW-1185">Reference proteome</keyword>
<evidence type="ECO:0000256" key="1">
    <source>
        <dbReference type="SAM" id="MobiDB-lite"/>
    </source>
</evidence>
<protein>
    <recommendedName>
        <fullName evidence="4">C3H1-type domain-containing protein</fullName>
    </recommendedName>
</protein>
<evidence type="ECO:0000313" key="3">
    <source>
        <dbReference type="Proteomes" id="UP000601435"/>
    </source>
</evidence>
<dbReference type="OrthoDB" id="427546at2759"/>
<evidence type="ECO:0000313" key="2">
    <source>
        <dbReference type="EMBL" id="CAE7817477.1"/>
    </source>
</evidence>
<feature type="region of interest" description="Disordered" evidence="1">
    <location>
        <begin position="1267"/>
        <end position="1296"/>
    </location>
</feature>
<feature type="region of interest" description="Disordered" evidence="1">
    <location>
        <begin position="525"/>
        <end position="556"/>
    </location>
</feature>
<feature type="compositionally biased region" description="Basic and acidic residues" evidence="1">
    <location>
        <begin position="622"/>
        <end position="633"/>
    </location>
</feature>
<dbReference type="SUPFAM" id="SSF51197">
    <property type="entry name" value="Clavaminate synthase-like"/>
    <property type="match status" value="1"/>
</dbReference>
<feature type="compositionally biased region" description="Low complexity" evidence="1">
    <location>
        <begin position="695"/>
        <end position="719"/>
    </location>
</feature>
<dbReference type="Gene3D" id="2.60.120.620">
    <property type="entry name" value="q2cbj1_9rhob like domain"/>
    <property type="match status" value="1"/>
</dbReference>
<dbReference type="SUPFAM" id="SSF63829">
    <property type="entry name" value="Calcium-dependent phosphotriesterase"/>
    <property type="match status" value="1"/>
</dbReference>
<feature type="compositionally biased region" description="Low complexity" evidence="1">
    <location>
        <begin position="540"/>
        <end position="556"/>
    </location>
</feature>
<gene>
    <name evidence="2" type="ORF">SNEC2469_LOCUS24274</name>
</gene>
<accession>A0A812ZAK6</accession>